<name>A0A1C7MUD7_GRIFR</name>
<dbReference type="PANTHER" id="PTHR46644:SF2">
    <property type="entry name" value="DNA REPAIR PROTEIN XRCC2"/>
    <property type="match status" value="1"/>
</dbReference>
<proteinExistence type="predicted"/>
<dbReference type="SUPFAM" id="SSF52540">
    <property type="entry name" value="P-loop containing nucleoside triphosphate hydrolases"/>
    <property type="match status" value="1"/>
</dbReference>
<dbReference type="Gene3D" id="3.40.50.300">
    <property type="entry name" value="P-loop containing nucleotide triphosphate hydrolases"/>
    <property type="match status" value="1"/>
</dbReference>
<evidence type="ECO:0000313" key="1">
    <source>
        <dbReference type="EMBL" id="OBZ80036.1"/>
    </source>
</evidence>
<dbReference type="GO" id="GO:0033063">
    <property type="term" value="C:Rad51B-Rad51C-Rad51D-XRCC2 complex"/>
    <property type="evidence" value="ECO:0007669"/>
    <property type="project" value="InterPro"/>
</dbReference>
<dbReference type="AlphaFoldDB" id="A0A1C7MUD7"/>
<dbReference type="GO" id="GO:0000400">
    <property type="term" value="F:four-way junction DNA binding"/>
    <property type="evidence" value="ECO:0007669"/>
    <property type="project" value="TreeGrafter"/>
</dbReference>
<dbReference type="InterPro" id="IPR030547">
    <property type="entry name" value="XRCC2"/>
</dbReference>
<gene>
    <name evidence="1" type="primary">XRCC2</name>
    <name evidence="1" type="ORF">A0H81_00896</name>
</gene>
<organism evidence="1 2">
    <name type="scientific">Grifola frondosa</name>
    <name type="common">Maitake</name>
    <name type="synonym">Polyporus frondosus</name>
    <dbReference type="NCBI Taxonomy" id="5627"/>
    <lineage>
        <taxon>Eukaryota</taxon>
        <taxon>Fungi</taxon>
        <taxon>Dikarya</taxon>
        <taxon>Basidiomycota</taxon>
        <taxon>Agaricomycotina</taxon>
        <taxon>Agaricomycetes</taxon>
        <taxon>Polyporales</taxon>
        <taxon>Grifolaceae</taxon>
        <taxon>Grifola</taxon>
    </lineage>
</organism>
<protein>
    <submittedName>
        <fullName evidence="1">DNA repair protein XRCC2</fullName>
    </submittedName>
</protein>
<dbReference type="EMBL" id="LUGG01000001">
    <property type="protein sequence ID" value="OBZ80036.1"/>
    <property type="molecule type" value="Genomic_DNA"/>
</dbReference>
<keyword evidence="2" id="KW-1185">Reference proteome</keyword>
<accession>A0A1C7MUD7</accession>
<dbReference type="Proteomes" id="UP000092993">
    <property type="component" value="Unassembled WGS sequence"/>
</dbReference>
<dbReference type="STRING" id="5627.A0A1C7MUD7"/>
<evidence type="ECO:0000313" key="2">
    <source>
        <dbReference type="Proteomes" id="UP000092993"/>
    </source>
</evidence>
<dbReference type="GO" id="GO:0005815">
    <property type="term" value="C:microtubule organizing center"/>
    <property type="evidence" value="ECO:0007669"/>
    <property type="project" value="TreeGrafter"/>
</dbReference>
<dbReference type="GO" id="GO:0005657">
    <property type="term" value="C:replication fork"/>
    <property type="evidence" value="ECO:0007669"/>
    <property type="project" value="InterPro"/>
</dbReference>
<dbReference type="InterPro" id="IPR027417">
    <property type="entry name" value="P-loop_NTPase"/>
</dbReference>
<dbReference type="OrthoDB" id="420422at2759"/>
<dbReference type="GO" id="GO:0000724">
    <property type="term" value="P:double-strand break repair via homologous recombination"/>
    <property type="evidence" value="ECO:0007669"/>
    <property type="project" value="InterPro"/>
</dbReference>
<dbReference type="CDD" id="cd19490">
    <property type="entry name" value="XRCC2"/>
    <property type="match status" value="1"/>
</dbReference>
<sequence length="381" mass="41930">MPLTEANLDVSLAAHSIQYETSPPGNTKIPALDSYIHSVTTHIHPSPDASLNRGDVLEIQGPAASGKTQLLYHLLITCIMPPHHRSSDLGGWDETAILLDTDGIFDIHRFRQLLVSRLTRMLTSQKSTESVDARGGTLAEELASQCLLNLHVFRPTSSLQLAATLLHLPTYHSNNSHMQASRIGLLAIDSMSAFYWKDRFTVEQVRDAAHGGNASKLTDASSLNPMRHVLTALNKFRISHGPVIVMTNWGLNPLRKPLPTGEPSSPFYKQHLYPFPSPFEVSHPTAAQSANINPEKAYPRPSNHSSPPPSHAFVGFDPSRADIFLTYHITLHPLFINSFPATFTLAEAKKDEPLRAELVEKGKVQGLVRTPGNPKVGEFSF</sequence>
<dbReference type="PANTHER" id="PTHR46644">
    <property type="entry name" value="DNA REPAIR PROTEIN XRCC2"/>
    <property type="match status" value="1"/>
</dbReference>
<dbReference type="OMA" id="YRQHLHP"/>
<reference evidence="1 2" key="1">
    <citation type="submission" date="2016-03" db="EMBL/GenBank/DDBJ databases">
        <title>Whole genome sequencing of Grifola frondosa 9006-11.</title>
        <authorList>
            <person name="Min B."/>
            <person name="Park H."/>
            <person name="Kim J.-G."/>
            <person name="Cho H."/>
            <person name="Oh Y.-L."/>
            <person name="Kong W.-S."/>
            <person name="Choi I.-G."/>
        </authorList>
    </citation>
    <scope>NUCLEOTIDE SEQUENCE [LARGE SCALE GENOMIC DNA]</scope>
    <source>
        <strain evidence="1 2">9006-11</strain>
    </source>
</reference>
<comment type="caution">
    <text evidence="1">The sequence shown here is derived from an EMBL/GenBank/DDBJ whole genome shotgun (WGS) entry which is preliminary data.</text>
</comment>
<dbReference type="GO" id="GO:0042148">
    <property type="term" value="P:DNA strand invasion"/>
    <property type="evidence" value="ECO:0007669"/>
    <property type="project" value="TreeGrafter"/>
</dbReference>